<dbReference type="InterPro" id="IPR009875">
    <property type="entry name" value="PilZ_domain"/>
</dbReference>
<dbReference type="EMBL" id="FOYZ01000017">
    <property type="protein sequence ID" value="SFS03404.1"/>
    <property type="molecule type" value="Genomic_DNA"/>
</dbReference>
<organism evidence="2 3">
    <name type="scientific">Anaeromicropila populeti</name>
    <dbReference type="NCBI Taxonomy" id="37658"/>
    <lineage>
        <taxon>Bacteria</taxon>
        <taxon>Bacillati</taxon>
        <taxon>Bacillota</taxon>
        <taxon>Clostridia</taxon>
        <taxon>Lachnospirales</taxon>
        <taxon>Lachnospiraceae</taxon>
        <taxon>Anaeromicropila</taxon>
    </lineage>
</organism>
<dbReference type="STRING" id="37658.SAMN05661086_03312"/>
<name>A0A1I6LIV8_9FIRM</name>
<dbReference type="Proteomes" id="UP000199659">
    <property type="component" value="Unassembled WGS sequence"/>
</dbReference>
<keyword evidence="3" id="KW-1185">Reference proteome</keyword>
<evidence type="ECO:0000259" key="1">
    <source>
        <dbReference type="Pfam" id="PF07238"/>
    </source>
</evidence>
<sequence length="119" mass="13552">MDEKRRAKRVPAHLSLTISSLFKQDNEIVININAPIEVIDVSRTGIGFKTESRLPVGYYFNANLELGSSESSIFSVVKIVRTQVLEGKTTIYGCEFVGLAPVFHYIFDEYEKQFEEENE</sequence>
<evidence type="ECO:0000313" key="2">
    <source>
        <dbReference type="EMBL" id="SFS03404.1"/>
    </source>
</evidence>
<feature type="domain" description="PilZ" evidence="1">
    <location>
        <begin position="3"/>
        <end position="100"/>
    </location>
</feature>
<dbReference type="GO" id="GO:0035438">
    <property type="term" value="F:cyclic-di-GMP binding"/>
    <property type="evidence" value="ECO:0007669"/>
    <property type="project" value="InterPro"/>
</dbReference>
<dbReference type="SUPFAM" id="SSF141371">
    <property type="entry name" value="PilZ domain-like"/>
    <property type="match status" value="1"/>
</dbReference>
<accession>A0A1I6LIV8</accession>
<gene>
    <name evidence="2" type="ORF">SAMN05661086_03312</name>
</gene>
<dbReference type="AlphaFoldDB" id="A0A1I6LIV8"/>
<evidence type="ECO:0000313" key="3">
    <source>
        <dbReference type="Proteomes" id="UP000199659"/>
    </source>
</evidence>
<dbReference type="RefSeq" id="WP_092563316.1">
    <property type="nucleotide sequence ID" value="NZ_FOYZ01000017.1"/>
</dbReference>
<dbReference type="Gene3D" id="2.40.10.220">
    <property type="entry name" value="predicted glycosyltransferase like domains"/>
    <property type="match status" value="1"/>
</dbReference>
<reference evidence="2 3" key="1">
    <citation type="submission" date="2016-10" db="EMBL/GenBank/DDBJ databases">
        <authorList>
            <person name="de Groot N.N."/>
        </authorList>
    </citation>
    <scope>NUCLEOTIDE SEQUENCE [LARGE SCALE GENOMIC DNA]</scope>
    <source>
        <strain evidence="2 3">743A</strain>
    </source>
</reference>
<dbReference type="Pfam" id="PF07238">
    <property type="entry name" value="PilZ"/>
    <property type="match status" value="1"/>
</dbReference>
<proteinExistence type="predicted"/>
<dbReference type="OrthoDB" id="1954087at2"/>
<protein>
    <submittedName>
        <fullName evidence="2">PilZ domain-containing protein</fullName>
    </submittedName>
</protein>